<dbReference type="AlphaFoldDB" id="A0A2P2R3I8"/>
<name>A0A2P2R3I8_RHIMU</name>
<evidence type="ECO:0000313" key="1">
    <source>
        <dbReference type="EMBL" id="MBX73771.1"/>
    </source>
</evidence>
<accession>A0A2P2R3I8</accession>
<sequence>MLSEETANVDFTANTTVKRASLYALLIQP</sequence>
<protein>
    <submittedName>
        <fullName evidence="1">Uncharacterized protein</fullName>
    </submittedName>
</protein>
<reference evidence="1" key="1">
    <citation type="submission" date="2018-02" db="EMBL/GenBank/DDBJ databases">
        <title>Rhizophora mucronata_Transcriptome.</title>
        <authorList>
            <person name="Meera S.P."/>
            <person name="Sreeshan A."/>
            <person name="Augustine A."/>
        </authorList>
    </citation>
    <scope>NUCLEOTIDE SEQUENCE</scope>
    <source>
        <tissue evidence="1">Leaf</tissue>
    </source>
</reference>
<proteinExistence type="predicted"/>
<organism evidence="1">
    <name type="scientific">Rhizophora mucronata</name>
    <name type="common">Asiatic mangrove</name>
    <dbReference type="NCBI Taxonomy" id="61149"/>
    <lineage>
        <taxon>Eukaryota</taxon>
        <taxon>Viridiplantae</taxon>
        <taxon>Streptophyta</taxon>
        <taxon>Embryophyta</taxon>
        <taxon>Tracheophyta</taxon>
        <taxon>Spermatophyta</taxon>
        <taxon>Magnoliopsida</taxon>
        <taxon>eudicotyledons</taxon>
        <taxon>Gunneridae</taxon>
        <taxon>Pentapetalae</taxon>
        <taxon>rosids</taxon>
        <taxon>fabids</taxon>
        <taxon>Malpighiales</taxon>
        <taxon>Rhizophoraceae</taxon>
        <taxon>Rhizophora</taxon>
    </lineage>
</organism>
<dbReference type="EMBL" id="GGEC01093287">
    <property type="protein sequence ID" value="MBX73771.1"/>
    <property type="molecule type" value="Transcribed_RNA"/>
</dbReference>